<dbReference type="GO" id="GO:0009307">
    <property type="term" value="P:DNA restriction-modification system"/>
    <property type="evidence" value="ECO:0007669"/>
    <property type="project" value="UniProtKB-KW"/>
</dbReference>
<keyword evidence="2" id="KW-0238">DNA-binding</keyword>
<comment type="caution">
    <text evidence="3">The sequence shown here is derived from an EMBL/GenBank/DDBJ whole genome shotgun (WGS) entry which is preliminary data.</text>
</comment>
<evidence type="ECO:0000313" key="4">
    <source>
        <dbReference type="Proteomes" id="UP000051500"/>
    </source>
</evidence>
<dbReference type="RefSeq" id="WP_027106447.1">
    <property type="nucleotide sequence ID" value="NZ_AUHP01000012.1"/>
</dbReference>
<organism evidence="3 4">
    <name type="scientific">Ligilactobacillus ceti DSM 22408</name>
    <dbReference type="NCBI Taxonomy" id="1122146"/>
    <lineage>
        <taxon>Bacteria</taxon>
        <taxon>Bacillati</taxon>
        <taxon>Bacillota</taxon>
        <taxon>Bacilli</taxon>
        <taxon>Lactobacillales</taxon>
        <taxon>Lactobacillaceae</taxon>
        <taxon>Ligilactobacillus</taxon>
    </lineage>
</organism>
<dbReference type="PANTHER" id="PTHR30408">
    <property type="entry name" value="TYPE-1 RESTRICTION ENZYME ECOKI SPECIFICITY PROTEIN"/>
    <property type="match status" value="1"/>
</dbReference>
<accession>A0A0R2KT42</accession>
<keyword evidence="4" id="KW-1185">Reference proteome</keyword>
<reference evidence="3 4" key="1">
    <citation type="journal article" date="2015" name="Genome Announc.">
        <title>Expanding the biotechnology potential of lactobacilli through comparative genomics of 213 strains and associated genera.</title>
        <authorList>
            <person name="Sun Z."/>
            <person name="Harris H.M."/>
            <person name="McCann A."/>
            <person name="Guo C."/>
            <person name="Argimon S."/>
            <person name="Zhang W."/>
            <person name="Yang X."/>
            <person name="Jeffery I.B."/>
            <person name="Cooney J.C."/>
            <person name="Kagawa T.F."/>
            <person name="Liu W."/>
            <person name="Song Y."/>
            <person name="Salvetti E."/>
            <person name="Wrobel A."/>
            <person name="Rasinkangas P."/>
            <person name="Parkhill J."/>
            <person name="Rea M.C."/>
            <person name="O'Sullivan O."/>
            <person name="Ritari J."/>
            <person name="Douillard F.P."/>
            <person name="Paul Ross R."/>
            <person name="Yang R."/>
            <person name="Briner A.E."/>
            <person name="Felis G.E."/>
            <person name="de Vos W.M."/>
            <person name="Barrangou R."/>
            <person name="Klaenhammer T.R."/>
            <person name="Caufield P.W."/>
            <person name="Cui Y."/>
            <person name="Zhang H."/>
            <person name="O'Toole P.W."/>
        </authorList>
    </citation>
    <scope>NUCLEOTIDE SEQUENCE [LARGE SCALE GENOMIC DNA]</scope>
    <source>
        <strain evidence="3 4">DSM 22408</strain>
    </source>
</reference>
<evidence type="ECO:0008006" key="5">
    <source>
        <dbReference type="Google" id="ProtNLM"/>
    </source>
</evidence>
<protein>
    <recommendedName>
        <fullName evidence="5">Type I restriction modification DNA specificity domain-containing protein</fullName>
    </recommendedName>
</protein>
<dbReference type="eggNOG" id="COG0732">
    <property type="taxonomic scope" value="Bacteria"/>
</dbReference>
<dbReference type="AlphaFoldDB" id="A0A0R2KT42"/>
<dbReference type="GO" id="GO:0003677">
    <property type="term" value="F:DNA binding"/>
    <property type="evidence" value="ECO:0007669"/>
    <property type="project" value="UniProtKB-KW"/>
</dbReference>
<evidence type="ECO:0000256" key="1">
    <source>
        <dbReference type="ARBA" id="ARBA00022747"/>
    </source>
</evidence>
<keyword evidence="1" id="KW-0680">Restriction system</keyword>
<evidence type="ECO:0000313" key="3">
    <source>
        <dbReference type="EMBL" id="KRN89348.1"/>
    </source>
</evidence>
<dbReference type="PANTHER" id="PTHR30408:SF12">
    <property type="entry name" value="TYPE I RESTRICTION ENZYME MJAVIII SPECIFICITY SUBUNIT"/>
    <property type="match status" value="1"/>
</dbReference>
<dbReference type="InterPro" id="IPR052021">
    <property type="entry name" value="Type-I_RS_S_subunit"/>
</dbReference>
<evidence type="ECO:0000256" key="2">
    <source>
        <dbReference type="ARBA" id="ARBA00023125"/>
    </source>
</evidence>
<dbReference type="SUPFAM" id="SSF116734">
    <property type="entry name" value="DNA methylase specificity domain"/>
    <property type="match status" value="2"/>
</dbReference>
<gene>
    <name evidence="3" type="ORF">IV53_GL000065</name>
</gene>
<dbReference type="STRING" id="1122146.IV53_GL000065"/>
<dbReference type="Proteomes" id="UP000051500">
    <property type="component" value="Unassembled WGS sequence"/>
</dbReference>
<dbReference type="EMBL" id="JQBZ01000016">
    <property type="protein sequence ID" value="KRN89348.1"/>
    <property type="molecule type" value="Genomic_DNA"/>
</dbReference>
<dbReference type="PATRIC" id="fig|1122146.4.peg.67"/>
<proteinExistence type="predicted"/>
<dbReference type="Gene3D" id="3.90.220.20">
    <property type="entry name" value="DNA methylase specificity domains"/>
    <property type="match status" value="2"/>
</dbReference>
<dbReference type="Gene3D" id="1.10.287.1120">
    <property type="entry name" value="Bipartite methylase S protein"/>
    <property type="match status" value="1"/>
</dbReference>
<dbReference type="OrthoDB" id="9795776at2"/>
<sequence length="315" mass="36744">MTKKMPKYRFYKFSDEWKLKPANFNLAELTPIAARFADYLGEYLVTQGYHSFAADGQALPTLLEADQKRIAFYYPKEIGEQQRIVQLLAKIDKMISYNEERLIIIRNLKDGYLQRLFPTYGGSQPKDRLTGFSEPWREVNLSALFYESRQPVVPNEYYPAVKLQADMKLELTPIKDIDYRELAKFQKVEVNDYLYDGDDFLGGVRGLNLSQPCSVAKKYHVMRVNEGVDVHFIQALTATYNFLYSVQRFEQGGKVPVDNFRHVKCYVPTDVAEQKAIGEFFTNLCRQVELQEAKIQVLQDYKQAYLQKMFLVKKH</sequence>
<dbReference type="InterPro" id="IPR044946">
    <property type="entry name" value="Restrct_endonuc_typeI_TRD_sf"/>
</dbReference>
<name>A0A0R2KT42_9LACO</name>